<evidence type="ECO:0000313" key="2">
    <source>
        <dbReference type="EMBL" id="GGA74105.1"/>
    </source>
</evidence>
<dbReference type="InterPro" id="IPR023577">
    <property type="entry name" value="CYTH_domain"/>
</dbReference>
<evidence type="ECO:0000259" key="1">
    <source>
        <dbReference type="PROSITE" id="PS51707"/>
    </source>
</evidence>
<dbReference type="InterPro" id="IPR009195">
    <property type="entry name" value="Uncharacterised_YjbK"/>
</dbReference>
<dbReference type="InterPro" id="IPR033469">
    <property type="entry name" value="CYTH-like_dom_sf"/>
</dbReference>
<accession>A0A916RXI8</accession>
<comment type="caution">
    <text evidence="2">The sequence shown here is derived from an EMBL/GenBank/DDBJ whole genome shotgun (WGS) entry which is preliminary data.</text>
</comment>
<dbReference type="Pfam" id="PF01928">
    <property type="entry name" value="CYTH"/>
    <property type="match status" value="1"/>
</dbReference>
<gene>
    <name evidence="2" type="primary">yjbK</name>
    <name evidence="2" type="ORF">GCM10008025_17330</name>
</gene>
<dbReference type="SUPFAM" id="SSF55154">
    <property type="entry name" value="CYTH-like phosphatases"/>
    <property type="match status" value="1"/>
</dbReference>
<keyword evidence="3" id="KW-1185">Reference proteome</keyword>
<dbReference type="Proteomes" id="UP000613512">
    <property type="component" value="Unassembled WGS sequence"/>
</dbReference>
<dbReference type="EMBL" id="BMEY01000007">
    <property type="protein sequence ID" value="GGA74105.1"/>
    <property type="molecule type" value="Genomic_DNA"/>
</dbReference>
<dbReference type="CDD" id="cd07762">
    <property type="entry name" value="CYTH-like_Pase_1"/>
    <property type="match status" value="1"/>
</dbReference>
<protein>
    <submittedName>
        <fullName evidence="2">Triphosphatase YjbK</fullName>
    </submittedName>
</protein>
<dbReference type="SMART" id="SM01118">
    <property type="entry name" value="CYTH"/>
    <property type="match status" value="1"/>
</dbReference>
<dbReference type="PIRSF" id="PIRSF012526">
    <property type="entry name" value="CYTH_UCP012526"/>
    <property type="match status" value="1"/>
</dbReference>
<feature type="domain" description="CYTH" evidence="1">
    <location>
        <begin position="4"/>
        <end position="191"/>
    </location>
</feature>
<proteinExistence type="predicted"/>
<evidence type="ECO:0000313" key="3">
    <source>
        <dbReference type="Proteomes" id="UP000613512"/>
    </source>
</evidence>
<dbReference type="AlphaFoldDB" id="A0A916RXI8"/>
<dbReference type="Gene3D" id="2.40.320.10">
    <property type="entry name" value="Hypothetical Protein Pfu-838710-001"/>
    <property type="match status" value="1"/>
</dbReference>
<reference evidence="2" key="1">
    <citation type="journal article" date="2014" name="Int. J. Syst. Evol. Microbiol.">
        <title>Complete genome sequence of Corynebacterium casei LMG S-19264T (=DSM 44701T), isolated from a smear-ripened cheese.</title>
        <authorList>
            <consortium name="US DOE Joint Genome Institute (JGI-PGF)"/>
            <person name="Walter F."/>
            <person name="Albersmeier A."/>
            <person name="Kalinowski J."/>
            <person name="Ruckert C."/>
        </authorList>
    </citation>
    <scope>NUCLEOTIDE SEQUENCE</scope>
    <source>
        <strain evidence="2">CGMCC 1.12408</strain>
    </source>
</reference>
<dbReference type="PROSITE" id="PS51707">
    <property type="entry name" value="CYTH"/>
    <property type="match status" value="1"/>
</dbReference>
<organism evidence="2 3">
    <name type="scientific">Ornithinibacillus halotolerans</name>
    <dbReference type="NCBI Taxonomy" id="1274357"/>
    <lineage>
        <taxon>Bacteria</taxon>
        <taxon>Bacillati</taxon>
        <taxon>Bacillota</taxon>
        <taxon>Bacilli</taxon>
        <taxon>Bacillales</taxon>
        <taxon>Bacillaceae</taxon>
        <taxon>Ornithinibacillus</taxon>
    </lineage>
</organism>
<dbReference type="RefSeq" id="WP_188384292.1">
    <property type="nucleotide sequence ID" value="NZ_BMEY01000007.1"/>
</dbReference>
<sequence>MAQEIEIEFKNLLSKSEFEVLLQSLPFLEKGKTQINYYFETEDFQLRKNHAALRIREKEGKYRLTLKEPHPNGLLETHDELTKEEALEWLQNKPIAKPETLKQLENLGIQIDAIKYFGSLATIRREYEQEGLIFVLDKSQYNNIVDYELEIESTDKESGLKAIEDILKQFNITKKDTPNKIARFFLSLEKS</sequence>
<reference evidence="2" key="2">
    <citation type="submission" date="2020-09" db="EMBL/GenBank/DDBJ databases">
        <authorList>
            <person name="Sun Q."/>
            <person name="Zhou Y."/>
        </authorList>
    </citation>
    <scope>NUCLEOTIDE SEQUENCE</scope>
    <source>
        <strain evidence="2">CGMCC 1.12408</strain>
    </source>
</reference>
<name>A0A916RXI8_9BACI</name>